<dbReference type="EMBL" id="ABEU02000022">
    <property type="protein sequence ID" value="PNR30958.1"/>
    <property type="molecule type" value="Genomic_DNA"/>
</dbReference>
<dbReference type="Gramene" id="Pp3c22_17620V3.1">
    <property type="protein sequence ID" value="Pp3c22_17620V3.1"/>
    <property type="gene ID" value="Pp3c22_17620"/>
</dbReference>
<dbReference type="EnsemblPlants" id="Pp3c22_17620V3.2">
    <property type="protein sequence ID" value="Pp3c22_17620V3.2"/>
    <property type="gene ID" value="Pp3c22_17620"/>
</dbReference>
<evidence type="ECO:0000313" key="1">
    <source>
        <dbReference type="EMBL" id="PNR30958.1"/>
    </source>
</evidence>
<proteinExistence type="predicted"/>
<dbReference type="Gramene" id="Pp3c22_17620V3.2">
    <property type="protein sequence ID" value="Pp3c22_17620V3.2"/>
    <property type="gene ID" value="Pp3c22_17620"/>
</dbReference>
<reference evidence="2" key="3">
    <citation type="submission" date="2020-12" db="UniProtKB">
        <authorList>
            <consortium name="EnsemblPlants"/>
        </authorList>
    </citation>
    <scope>IDENTIFICATION</scope>
</reference>
<organism evidence="1">
    <name type="scientific">Physcomitrium patens</name>
    <name type="common">Spreading-leaved earth moss</name>
    <name type="synonym">Physcomitrella patens</name>
    <dbReference type="NCBI Taxonomy" id="3218"/>
    <lineage>
        <taxon>Eukaryota</taxon>
        <taxon>Viridiplantae</taxon>
        <taxon>Streptophyta</taxon>
        <taxon>Embryophyta</taxon>
        <taxon>Bryophyta</taxon>
        <taxon>Bryophytina</taxon>
        <taxon>Bryopsida</taxon>
        <taxon>Funariidae</taxon>
        <taxon>Funariales</taxon>
        <taxon>Funariaceae</taxon>
        <taxon>Physcomitrium</taxon>
    </lineage>
</organism>
<reference evidence="1 3" key="2">
    <citation type="journal article" date="2018" name="Plant J.">
        <title>The Physcomitrella patens chromosome-scale assembly reveals moss genome structure and evolution.</title>
        <authorList>
            <person name="Lang D."/>
            <person name="Ullrich K.K."/>
            <person name="Murat F."/>
            <person name="Fuchs J."/>
            <person name="Jenkins J."/>
            <person name="Haas F.B."/>
            <person name="Piednoel M."/>
            <person name="Gundlach H."/>
            <person name="Van Bel M."/>
            <person name="Meyberg R."/>
            <person name="Vives C."/>
            <person name="Morata J."/>
            <person name="Symeonidi A."/>
            <person name="Hiss M."/>
            <person name="Muchero W."/>
            <person name="Kamisugi Y."/>
            <person name="Saleh O."/>
            <person name="Blanc G."/>
            <person name="Decker E.L."/>
            <person name="van Gessel N."/>
            <person name="Grimwood J."/>
            <person name="Hayes R.D."/>
            <person name="Graham S.W."/>
            <person name="Gunter L.E."/>
            <person name="McDaniel S.F."/>
            <person name="Hoernstein S.N.W."/>
            <person name="Larsson A."/>
            <person name="Li F.W."/>
            <person name="Perroud P.F."/>
            <person name="Phillips J."/>
            <person name="Ranjan P."/>
            <person name="Rokshar D.S."/>
            <person name="Rothfels C.J."/>
            <person name="Schneider L."/>
            <person name="Shu S."/>
            <person name="Stevenson D.W."/>
            <person name="Thummler F."/>
            <person name="Tillich M."/>
            <person name="Villarreal Aguilar J.C."/>
            <person name="Widiez T."/>
            <person name="Wong G.K."/>
            <person name="Wymore A."/>
            <person name="Zhang Y."/>
            <person name="Zimmer A.D."/>
            <person name="Quatrano R.S."/>
            <person name="Mayer K.F.X."/>
            <person name="Goodstein D."/>
            <person name="Casacuberta J.M."/>
            <person name="Vandepoele K."/>
            <person name="Reski R."/>
            <person name="Cuming A.C."/>
            <person name="Tuskan G.A."/>
            <person name="Maumus F."/>
            <person name="Salse J."/>
            <person name="Schmutz J."/>
            <person name="Rensing S.A."/>
        </authorList>
    </citation>
    <scope>NUCLEOTIDE SEQUENCE [LARGE SCALE GENOMIC DNA]</scope>
    <source>
        <strain evidence="2 3">cv. Gransden 2004</strain>
    </source>
</reference>
<dbReference type="EnsemblPlants" id="Pp3c22_17620V3.1">
    <property type="protein sequence ID" value="Pp3c22_17620V3.1"/>
    <property type="gene ID" value="Pp3c22_17620"/>
</dbReference>
<sequence>MLDLALGEVVESVGLRCLIVTFHHAQFYMGDVHEVNYGADCFWPECGKQVRCYCHFLGFDKDFPVHSSGYSIIVRSV</sequence>
<protein>
    <submittedName>
        <fullName evidence="1 2">Uncharacterized protein</fullName>
    </submittedName>
</protein>
<evidence type="ECO:0000313" key="2">
    <source>
        <dbReference type="EnsemblPlants" id="Pp3c22_17620V3.1"/>
    </source>
</evidence>
<name>A0A2K1INX1_PHYPA</name>
<dbReference type="Proteomes" id="UP000006727">
    <property type="component" value="Chromosome 22"/>
</dbReference>
<evidence type="ECO:0000313" key="3">
    <source>
        <dbReference type="Proteomes" id="UP000006727"/>
    </source>
</evidence>
<gene>
    <name evidence="1" type="ORF">PHYPA_027274</name>
</gene>
<dbReference type="InParanoid" id="A0A2K1INX1"/>
<reference evidence="1 3" key="1">
    <citation type="journal article" date="2008" name="Science">
        <title>The Physcomitrella genome reveals evolutionary insights into the conquest of land by plants.</title>
        <authorList>
            <person name="Rensing S."/>
            <person name="Lang D."/>
            <person name="Zimmer A."/>
            <person name="Terry A."/>
            <person name="Salamov A."/>
            <person name="Shapiro H."/>
            <person name="Nishiyama T."/>
            <person name="Perroud P.-F."/>
            <person name="Lindquist E."/>
            <person name="Kamisugi Y."/>
            <person name="Tanahashi T."/>
            <person name="Sakakibara K."/>
            <person name="Fujita T."/>
            <person name="Oishi K."/>
            <person name="Shin-I T."/>
            <person name="Kuroki Y."/>
            <person name="Toyoda A."/>
            <person name="Suzuki Y."/>
            <person name="Hashimoto A."/>
            <person name="Yamaguchi K."/>
            <person name="Sugano A."/>
            <person name="Kohara Y."/>
            <person name="Fujiyama A."/>
            <person name="Anterola A."/>
            <person name="Aoki S."/>
            <person name="Ashton N."/>
            <person name="Barbazuk W.B."/>
            <person name="Barker E."/>
            <person name="Bennetzen J."/>
            <person name="Bezanilla M."/>
            <person name="Blankenship R."/>
            <person name="Cho S.H."/>
            <person name="Dutcher S."/>
            <person name="Estelle M."/>
            <person name="Fawcett J.A."/>
            <person name="Gundlach H."/>
            <person name="Hanada K."/>
            <person name="Heyl A."/>
            <person name="Hicks K.A."/>
            <person name="Hugh J."/>
            <person name="Lohr M."/>
            <person name="Mayer K."/>
            <person name="Melkozernov A."/>
            <person name="Murata T."/>
            <person name="Nelson D."/>
            <person name="Pils B."/>
            <person name="Prigge M."/>
            <person name="Reiss B."/>
            <person name="Renner T."/>
            <person name="Rombauts S."/>
            <person name="Rushton P."/>
            <person name="Sanderfoot A."/>
            <person name="Schween G."/>
            <person name="Shiu S.-H."/>
            <person name="Stueber K."/>
            <person name="Theodoulou F.L."/>
            <person name="Tu H."/>
            <person name="Van de Peer Y."/>
            <person name="Verrier P.J."/>
            <person name="Waters E."/>
            <person name="Wood A."/>
            <person name="Yang L."/>
            <person name="Cove D."/>
            <person name="Cuming A."/>
            <person name="Hasebe M."/>
            <person name="Lucas S."/>
            <person name="Mishler D.B."/>
            <person name="Reski R."/>
            <person name="Grigoriev I."/>
            <person name="Quatrano R.S."/>
            <person name="Boore J.L."/>
        </authorList>
    </citation>
    <scope>NUCLEOTIDE SEQUENCE [LARGE SCALE GENOMIC DNA]</scope>
    <source>
        <strain evidence="2 3">cv. Gransden 2004</strain>
    </source>
</reference>
<keyword evidence="3" id="KW-1185">Reference proteome</keyword>
<dbReference type="AlphaFoldDB" id="A0A2K1INX1"/>
<accession>A0A2K1INX1</accession>